<accession>A0A9Q0MH01</accession>
<keyword evidence="6" id="KW-0297">G-protein coupled receptor</keyword>
<evidence type="ECO:0000256" key="12">
    <source>
        <dbReference type="SAM" id="Phobius"/>
    </source>
</evidence>
<dbReference type="GO" id="GO:0017046">
    <property type="term" value="F:peptide hormone binding"/>
    <property type="evidence" value="ECO:0007669"/>
    <property type="project" value="TreeGrafter"/>
</dbReference>
<feature type="region of interest" description="Disordered" evidence="11">
    <location>
        <begin position="704"/>
        <end position="726"/>
    </location>
</feature>
<dbReference type="InterPro" id="IPR002001">
    <property type="entry name" value="GPCR_2_diuretic_rcpt"/>
</dbReference>
<dbReference type="Proteomes" id="UP001142055">
    <property type="component" value="Chromosome 1"/>
</dbReference>
<keyword evidence="16" id="KW-1185">Reference proteome</keyword>
<feature type="transmembrane region" description="Helical" evidence="12">
    <location>
        <begin position="478"/>
        <end position="497"/>
    </location>
</feature>
<sequence>MRSIENAANNEDAKLNCSRLLPPDNRLSLSFNLDDIGNVNQAEYPLAGQYDGGGGGGNNNNGLFNGTSMFQNTSDGGDLTNQPNASSFAQLTKENKNENIGEWIAVKQSEFGVKEKERTAIKLMKLRSYNLFQKPGFDYSCFQIFKVLYRILSEVAWPSEALSMFDSFTTTHTNELSDSASTETNSTGRKYCIANWDGASCWMPTLAGTEAVIPCFSSFNGITYDSTQNATRLCLSNGEWAEISNYNRCIPTVRSFEEQMASIEEHYYETSIFYVGYSLSLCGLLIALLIAVVWIITDRAHANSSDFSRNAACFLVIALRYLMATNFFWMFVEGFMLYMVIYNTFQCKQIALWHVNLIGWGIPAIFVVPWVIFKYLFSKPVIQDECPLQVVDEFDYIYKVPILTVLVINIFFLGVIMWILVIKLQPITAMQWHTMAESKQYRKAARALLVLIPLLGIGYMLVLVTPSHPFWKMLFKNAQATLVSTQGLLVAILYCFFNGEVQNCIRHHYTRYKLNRTLRGGGDYPESHKKRGYYISDAKLVREANGHLLCNSKKAKKKSKTERKTTVKRKMNDSEIIRMLPNDSRTTPTTTTTTTRCSDVENNGSDSFAIRMFRNVRICSNDKGRDDSLVSNFTTASTFVPTTGGGGGGGGVNNRTNGTVSVNAANILAHNEEHGLVTATKMVSNDMIEMRETLNNAVNDQFRSSNTNNQGLNQNDQGIGMELQPI</sequence>
<dbReference type="InterPro" id="IPR000832">
    <property type="entry name" value="GPCR_2_secretin-like"/>
</dbReference>
<dbReference type="PROSITE" id="PS50261">
    <property type="entry name" value="G_PROTEIN_RECEP_F2_4"/>
    <property type="match status" value="1"/>
</dbReference>
<dbReference type="PANTHER" id="PTHR45620">
    <property type="entry name" value="PDF RECEPTOR-LIKE PROTEIN-RELATED"/>
    <property type="match status" value="1"/>
</dbReference>
<organism evidence="15 16">
    <name type="scientific">Blomia tropicalis</name>
    <name type="common">Mite</name>
    <dbReference type="NCBI Taxonomy" id="40697"/>
    <lineage>
        <taxon>Eukaryota</taxon>
        <taxon>Metazoa</taxon>
        <taxon>Ecdysozoa</taxon>
        <taxon>Arthropoda</taxon>
        <taxon>Chelicerata</taxon>
        <taxon>Arachnida</taxon>
        <taxon>Acari</taxon>
        <taxon>Acariformes</taxon>
        <taxon>Sarcoptiformes</taxon>
        <taxon>Astigmata</taxon>
        <taxon>Glycyphagoidea</taxon>
        <taxon>Echimyopodidae</taxon>
        <taxon>Blomia</taxon>
    </lineage>
</organism>
<dbReference type="InterPro" id="IPR001879">
    <property type="entry name" value="GPCR_2_extracellular_dom"/>
</dbReference>
<protein>
    <submittedName>
        <fullName evidence="15">Uncharacterized protein</fullName>
    </submittedName>
</protein>
<evidence type="ECO:0000256" key="9">
    <source>
        <dbReference type="ARBA" id="ARBA00023180"/>
    </source>
</evidence>
<keyword evidence="5 12" id="KW-1133">Transmembrane helix</keyword>
<dbReference type="SUPFAM" id="SSF81321">
    <property type="entry name" value="Family A G protein-coupled receptor-like"/>
    <property type="match status" value="1"/>
</dbReference>
<dbReference type="Gene3D" id="1.20.1070.10">
    <property type="entry name" value="Rhodopsin 7-helix transmembrane proteins"/>
    <property type="match status" value="1"/>
</dbReference>
<evidence type="ECO:0000256" key="8">
    <source>
        <dbReference type="ARBA" id="ARBA00023170"/>
    </source>
</evidence>
<keyword evidence="8" id="KW-0675">Receptor</keyword>
<keyword evidence="4 12" id="KW-0812">Transmembrane</keyword>
<evidence type="ECO:0000259" key="13">
    <source>
        <dbReference type="PROSITE" id="PS50227"/>
    </source>
</evidence>
<dbReference type="GO" id="GO:0007188">
    <property type="term" value="P:adenylate cyclase-modulating G protein-coupled receptor signaling pathway"/>
    <property type="evidence" value="ECO:0007669"/>
    <property type="project" value="TreeGrafter"/>
</dbReference>
<keyword evidence="7 12" id="KW-0472">Membrane</keyword>
<evidence type="ECO:0000256" key="3">
    <source>
        <dbReference type="ARBA" id="ARBA00022475"/>
    </source>
</evidence>
<evidence type="ECO:0000313" key="16">
    <source>
        <dbReference type="Proteomes" id="UP001142055"/>
    </source>
</evidence>
<dbReference type="PRINTS" id="PR01127">
    <property type="entry name" value="DIUHORMONER"/>
</dbReference>
<dbReference type="GO" id="GO:0007166">
    <property type="term" value="P:cell surface receptor signaling pathway"/>
    <property type="evidence" value="ECO:0007669"/>
    <property type="project" value="InterPro"/>
</dbReference>
<dbReference type="Gene3D" id="4.10.1240.10">
    <property type="entry name" value="GPCR, family 2, extracellular hormone receptor domain"/>
    <property type="match status" value="1"/>
</dbReference>
<dbReference type="InterPro" id="IPR036445">
    <property type="entry name" value="GPCR_2_extracell_dom_sf"/>
</dbReference>
<dbReference type="InterPro" id="IPR017981">
    <property type="entry name" value="GPCR_2-like_7TM"/>
</dbReference>
<keyword evidence="3" id="KW-1003">Cell membrane</keyword>
<dbReference type="PRINTS" id="PR00249">
    <property type="entry name" value="GPCRSECRETIN"/>
</dbReference>
<reference evidence="15" key="1">
    <citation type="submission" date="2022-12" db="EMBL/GenBank/DDBJ databases">
        <title>Genome assemblies of Blomia tropicalis.</title>
        <authorList>
            <person name="Cui Y."/>
        </authorList>
    </citation>
    <scope>NUCLEOTIDE SEQUENCE</scope>
    <source>
        <tissue evidence="15">Adult mites</tissue>
    </source>
</reference>
<comment type="subcellular location">
    <subcellularLocation>
        <location evidence="1">Cell membrane</location>
        <topology evidence="1">Multi-pass membrane protein</topology>
    </subcellularLocation>
</comment>
<evidence type="ECO:0000256" key="2">
    <source>
        <dbReference type="ARBA" id="ARBA00005314"/>
    </source>
</evidence>
<comment type="caution">
    <text evidence="15">The sequence shown here is derived from an EMBL/GenBank/DDBJ whole genome shotgun (WGS) entry which is preliminary data.</text>
</comment>
<evidence type="ECO:0000256" key="10">
    <source>
        <dbReference type="ARBA" id="ARBA00023224"/>
    </source>
</evidence>
<keyword evidence="10" id="KW-0807">Transducer</keyword>
<feature type="transmembrane region" description="Helical" evidence="12">
    <location>
        <begin position="272"/>
        <end position="295"/>
    </location>
</feature>
<comment type="similarity">
    <text evidence="2">Belongs to the G-protein coupled receptor 2 family.</text>
</comment>
<dbReference type="SMART" id="SM00008">
    <property type="entry name" value="HormR"/>
    <property type="match status" value="1"/>
</dbReference>
<proteinExistence type="inferred from homology"/>
<dbReference type="PROSITE" id="PS50227">
    <property type="entry name" value="G_PROTEIN_RECEP_F2_3"/>
    <property type="match status" value="1"/>
</dbReference>
<dbReference type="PROSITE" id="PS00649">
    <property type="entry name" value="G_PROTEIN_RECEP_F2_1"/>
    <property type="match status" value="1"/>
</dbReference>
<evidence type="ECO:0000256" key="1">
    <source>
        <dbReference type="ARBA" id="ARBA00004651"/>
    </source>
</evidence>
<feature type="transmembrane region" description="Helical" evidence="12">
    <location>
        <begin position="397"/>
        <end position="424"/>
    </location>
</feature>
<feature type="transmembrane region" description="Helical" evidence="12">
    <location>
        <begin position="445"/>
        <end position="466"/>
    </location>
</feature>
<evidence type="ECO:0000256" key="5">
    <source>
        <dbReference type="ARBA" id="ARBA00022989"/>
    </source>
</evidence>
<dbReference type="GO" id="GO:0008528">
    <property type="term" value="F:G protein-coupled peptide receptor activity"/>
    <property type="evidence" value="ECO:0007669"/>
    <property type="project" value="TreeGrafter"/>
</dbReference>
<dbReference type="PANTHER" id="PTHR45620:SF15">
    <property type="entry name" value="DIURETIC HORMONE 44 RECEPTOR 1-RELATED"/>
    <property type="match status" value="1"/>
</dbReference>
<evidence type="ECO:0000256" key="11">
    <source>
        <dbReference type="SAM" id="MobiDB-lite"/>
    </source>
</evidence>
<dbReference type="Pfam" id="PF02793">
    <property type="entry name" value="HRM"/>
    <property type="match status" value="1"/>
</dbReference>
<evidence type="ECO:0000256" key="6">
    <source>
        <dbReference type="ARBA" id="ARBA00023040"/>
    </source>
</evidence>
<dbReference type="InterPro" id="IPR050332">
    <property type="entry name" value="GPCR_2"/>
</dbReference>
<feature type="compositionally biased region" description="Polar residues" evidence="11">
    <location>
        <begin position="67"/>
        <end position="85"/>
    </location>
</feature>
<feature type="region of interest" description="Disordered" evidence="11">
    <location>
        <begin position="57"/>
        <end position="85"/>
    </location>
</feature>
<feature type="domain" description="G-protein coupled receptors family 2 profile 1" evidence="13">
    <location>
        <begin position="191"/>
        <end position="253"/>
    </location>
</feature>
<name>A0A9Q0MH01_BLOTA</name>
<dbReference type="GO" id="GO:0008036">
    <property type="term" value="F:diuretic hormone receptor activity"/>
    <property type="evidence" value="ECO:0007669"/>
    <property type="project" value="InterPro"/>
</dbReference>
<dbReference type="Pfam" id="PF00002">
    <property type="entry name" value="7tm_2"/>
    <property type="match status" value="1"/>
</dbReference>
<dbReference type="PROSITE" id="PS00650">
    <property type="entry name" value="G_PROTEIN_RECEP_F2_2"/>
    <property type="match status" value="1"/>
</dbReference>
<dbReference type="GO" id="GO:0005886">
    <property type="term" value="C:plasma membrane"/>
    <property type="evidence" value="ECO:0007669"/>
    <property type="project" value="UniProtKB-SubCell"/>
</dbReference>
<dbReference type="AlphaFoldDB" id="A0A9Q0MH01"/>
<dbReference type="EMBL" id="JAPWDV010000001">
    <property type="protein sequence ID" value="KAJ6224247.1"/>
    <property type="molecule type" value="Genomic_DNA"/>
</dbReference>
<evidence type="ECO:0000256" key="4">
    <source>
        <dbReference type="ARBA" id="ARBA00022692"/>
    </source>
</evidence>
<feature type="domain" description="G-protein coupled receptors family 2 profile 2" evidence="14">
    <location>
        <begin position="274"/>
        <end position="498"/>
    </location>
</feature>
<dbReference type="InterPro" id="IPR017983">
    <property type="entry name" value="GPCR_2_secretin-like_CS"/>
</dbReference>
<evidence type="ECO:0000313" key="15">
    <source>
        <dbReference type="EMBL" id="KAJ6224247.1"/>
    </source>
</evidence>
<dbReference type="SUPFAM" id="SSF111418">
    <property type="entry name" value="Hormone receptor domain"/>
    <property type="match status" value="1"/>
</dbReference>
<gene>
    <name evidence="15" type="ORF">RDWZM_002792</name>
</gene>
<evidence type="ECO:0000256" key="7">
    <source>
        <dbReference type="ARBA" id="ARBA00023136"/>
    </source>
</evidence>
<feature type="compositionally biased region" description="Polar residues" evidence="11">
    <location>
        <begin position="704"/>
        <end position="717"/>
    </location>
</feature>
<feature type="transmembrane region" description="Helical" evidence="12">
    <location>
        <begin position="357"/>
        <end position="377"/>
    </location>
</feature>
<keyword evidence="9" id="KW-0325">Glycoprotein</keyword>
<evidence type="ECO:0000259" key="14">
    <source>
        <dbReference type="PROSITE" id="PS50261"/>
    </source>
</evidence>